<evidence type="ECO:0000259" key="10">
    <source>
        <dbReference type="PROSITE" id="PS51352"/>
    </source>
</evidence>
<reference evidence="11 12" key="1">
    <citation type="journal article" date="2016" name="Nat. Commun.">
        <title>Thousands of microbial genomes shed light on interconnected biogeochemical processes in an aquifer system.</title>
        <authorList>
            <person name="Anantharaman K."/>
            <person name="Brown C.T."/>
            <person name="Hug L.A."/>
            <person name="Sharon I."/>
            <person name="Castelle C.J."/>
            <person name="Probst A.J."/>
            <person name="Thomas B.C."/>
            <person name="Singh A."/>
            <person name="Wilkins M.J."/>
            <person name="Karaoz U."/>
            <person name="Brodie E.L."/>
            <person name="Williams K.H."/>
            <person name="Hubbard S.S."/>
            <person name="Banfield J.F."/>
        </authorList>
    </citation>
    <scope>NUCLEOTIDE SEQUENCE [LARGE SCALE GENOMIC DNA]</scope>
</reference>
<dbReference type="NCBIfam" id="TIGR01068">
    <property type="entry name" value="thioredoxin"/>
    <property type="match status" value="1"/>
</dbReference>
<proteinExistence type="inferred from homology"/>
<sequence length="107" mass="12052">MAVQNFTDQTFNEEVLKSDKPVMVDFFADWCGPCRMVSPIVEELAQQYEGKILVGKLDVDANQKVASDYRVMSIPTVILFEKGKEVARQAGFSGRDPYIKMVESVVK</sequence>
<gene>
    <name evidence="11" type="ORF">A2572_02400</name>
</gene>
<evidence type="ECO:0000256" key="1">
    <source>
        <dbReference type="ARBA" id="ARBA00008987"/>
    </source>
</evidence>
<feature type="site" description="Contributes to redox potential value" evidence="8">
    <location>
        <position position="33"/>
    </location>
</feature>
<dbReference type="GO" id="GO:0015035">
    <property type="term" value="F:protein-disulfide reductase activity"/>
    <property type="evidence" value="ECO:0007669"/>
    <property type="project" value="UniProtKB-UniRule"/>
</dbReference>
<organism evidence="11 12">
    <name type="scientific">Candidatus Collierbacteria bacterium RIFOXYD1_FULL_40_9</name>
    <dbReference type="NCBI Taxonomy" id="1817731"/>
    <lineage>
        <taxon>Bacteria</taxon>
        <taxon>Candidatus Collieribacteriota</taxon>
    </lineage>
</organism>
<accession>A0A1F5FNX7</accession>
<dbReference type="InterPro" id="IPR036249">
    <property type="entry name" value="Thioredoxin-like_sf"/>
</dbReference>
<feature type="domain" description="Thioredoxin" evidence="10">
    <location>
        <begin position="1"/>
        <end position="107"/>
    </location>
</feature>
<evidence type="ECO:0000313" key="12">
    <source>
        <dbReference type="Proteomes" id="UP000179237"/>
    </source>
</evidence>
<keyword evidence="2" id="KW-0813">Transport</keyword>
<dbReference type="PANTHER" id="PTHR45663:SF11">
    <property type="entry name" value="GEO12009P1"/>
    <property type="match status" value="1"/>
</dbReference>
<dbReference type="Proteomes" id="UP000179237">
    <property type="component" value="Unassembled WGS sequence"/>
</dbReference>
<evidence type="ECO:0000256" key="3">
    <source>
        <dbReference type="ARBA" id="ARBA00022982"/>
    </source>
</evidence>
<dbReference type="PRINTS" id="PR00421">
    <property type="entry name" value="THIOREDOXIN"/>
</dbReference>
<dbReference type="GO" id="GO:0005737">
    <property type="term" value="C:cytoplasm"/>
    <property type="evidence" value="ECO:0007669"/>
    <property type="project" value="TreeGrafter"/>
</dbReference>
<dbReference type="FunFam" id="3.40.30.10:FF:000001">
    <property type="entry name" value="Thioredoxin"/>
    <property type="match status" value="1"/>
</dbReference>
<feature type="disulfide bond" description="Redox-active" evidence="9">
    <location>
        <begin position="31"/>
        <end position="34"/>
    </location>
</feature>
<evidence type="ECO:0000256" key="2">
    <source>
        <dbReference type="ARBA" id="ARBA00022448"/>
    </source>
</evidence>
<comment type="similarity">
    <text evidence="1 7">Belongs to the thioredoxin family.</text>
</comment>
<dbReference type="Gene3D" id="3.40.30.10">
    <property type="entry name" value="Glutaredoxin"/>
    <property type="match status" value="1"/>
</dbReference>
<evidence type="ECO:0000256" key="8">
    <source>
        <dbReference type="PIRSR" id="PIRSR000077-1"/>
    </source>
</evidence>
<evidence type="ECO:0000256" key="4">
    <source>
        <dbReference type="ARBA" id="ARBA00023157"/>
    </source>
</evidence>
<dbReference type="EMBL" id="MFAQ01000046">
    <property type="protein sequence ID" value="OGD81345.1"/>
    <property type="molecule type" value="Genomic_DNA"/>
</dbReference>
<feature type="active site" description="Nucleophile" evidence="8">
    <location>
        <position position="31"/>
    </location>
</feature>
<keyword evidence="3" id="KW-0249">Electron transport</keyword>
<keyword evidence="4 9" id="KW-1015">Disulfide bond</keyword>
<dbReference type="CDD" id="cd02947">
    <property type="entry name" value="TRX_family"/>
    <property type="match status" value="1"/>
</dbReference>
<evidence type="ECO:0000256" key="7">
    <source>
        <dbReference type="PIRNR" id="PIRNR000077"/>
    </source>
</evidence>
<dbReference type="InterPro" id="IPR005746">
    <property type="entry name" value="Thioredoxin"/>
</dbReference>
<feature type="site" description="Contributes to redox potential value" evidence="8">
    <location>
        <position position="32"/>
    </location>
</feature>
<dbReference type="PANTHER" id="PTHR45663">
    <property type="entry name" value="GEO12009P1"/>
    <property type="match status" value="1"/>
</dbReference>
<evidence type="ECO:0000256" key="9">
    <source>
        <dbReference type="PIRSR" id="PIRSR000077-4"/>
    </source>
</evidence>
<protein>
    <recommendedName>
        <fullName evidence="6 7">Thioredoxin</fullName>
    </recommendedName>
</protein>
<evidence type="ECO:0000256" key="6">
    <source>
        <dbReference type="NCBIfam" id="TIGR01068"/>
    </source>
</evidence>
<comment type="caution">
    <text evidence="11">The sequence shown here is derived from an EMBL/GenBank/DDBJ whole genome shotgun (WGS) entry which is preliminary data.</text>
</comment>
<dbReference type="PIRSF" id="PIRSF000077">
    <property type="entry name" value="Thioredoxin"/>
    <property type="match status" value="1"/>
</dbReference>
<dbReference type="Pfam" id="PF00085">
    <property type="entry name" value="Thioredoxin"/>
    <property type="match status" value="1"/>
</dbReference>
<dbReference type="InterPro" id="IPR017937">
    <property type="entry name" value="Thioredoxin_CS"/>
</dbReference>
<keyword evidence="5 9" id="KW-0676">Redox-active center</keyword>
<dbReference type="AlphaFoldDB" id="A0A1F5FNX7"/>
<evidence type="ECO:0000313" key="11">
    <source>
        <dbReference type="EMBL" id="OGD81345.1"/>
    </source>
</evidence>
<dbReference type="SUPFAM" id="SSF52833">
    <property type="entry name" value="Thioredoxin-like"/>
    <property type="match status" value="1"/>
</dbReference>
<feature type="active site" description="Nucleophile" evidence="8">
    <location>
        <position position="34"/>
    </location>
</feature>
<name>A0A1F5FNX7_9BACT</name>
<evidence type="ECO:0000256" key="5">
    <source>
        <dbReference type="ARBA" id="ARBA00023284"/>
    </source>
</evidence>
<feature type="site" description="Deprotonates C-terminal active site Cys" evidence="8">
    <location>
        <position position="25"/>
    </location>
</feature>
<dbReference type="PROSITE" id="PS00194">
    <property type="entry name" value="THIOREDOXIN_1"/>
    <property type="match status" value="1"/>
</dbReference>
<dbReference type="InterPro" id="IPR013766">
    <property type="entry name" value="Thioredoxin_domain"/>
</dbReference>
<dbReference type="PROSITE" id="PS51352">
    <property type="entry name" value="THIOREDOXIN_2"/>
    <property type="match status" value="1"/>
</dbReference>